<evidence type="ECO:0000313" key="6">
    <source>
        <dbReference type="EMBL" id="RWS05208.1"/>
    </source>
</evidence>
<dbReference type="Proteomes" id="UP000285301">
    <property type="component" value="Unassembled WGS sequence"/>
</dbReference>
<dbReference type="EC" id="2.5.1.18" evidence="3"/>
<dbReference type="PROSITE" id="PS50405">
    <property type="entry name" value="GST_CTER"/>
    <property type="match status" value="1"/>
</dbReference>
<name>A0A443QQ67_9ACAR</name>
<dbReference type="SUPFAM" id="SSF47616">
    <property type="entry name" value="GST C-terminal domain-like"/>
    <property type="match status" value="1"/>
</dbReference>
<keyword evidence="7" id="KW-1185">Reference proteome</keyword>
<comment type="subunit">
    <text evidence="2">Homodimer.</text>
</comment>
<proteinExistence type="inferred from homology"/>
<organism evidence="6 7">
    <name type="scientific">Dinothrombium tinctorium</name>
    <dbReference type="NCBI Taxonomy" id="1965070"/>
    <lineage>
        <taxon>Eukaryota</taxon>
        <taxon>Metazoa</taxon>
        <taxon>Ecdysozoa</taxon>
        <taxon>Arthropoda</taxon>
        <taxon>Chelicerata</taxon>
        <taxon>Arachnida</taxon>
        <taxon>Acari</taxon>
        <taxon>Acariformes</taxon>
        <taxon>Trombidiformes</taxon>
        <taxon>Prostigmata</taxon>
        <taxon>Anystina</taxon>
        <taxon>Parasitengona</taxon>
        <taxon>Trombidioidea</taxon>
        <taxon>Trombidiidae</taxon>
        <taxon>Dinothrombium</taxon>
    </lineage>
</organism>
<dbReference type="GO" id="GO:0042178">
    <property type="term" value="P:xenobiotic catabolic process"/>
    <property type="evidence" value="ECO:0007669"/>
    <property type="project" value="UniProtKB-ARBA"/>
</dbReference>
<dbReference type="OrthoDB" id="4951845at2759"/>
<dbReference type="AlphaFoldDB" id="A0A443QQ67"/>
<feature type="non-terminal residue" evidence="6">
    <location>
        <position position="119"/>
    </location>
</feature>
<dbReference type="InterPro" id="IPR010987">
    <property type="entry name" value="Glutathione-S-Trfase_C-like"/>
</dbReference>
<evidence type="ECO:0000256" key="4">
    <source>
        <dbReference type="ARBA" id="ARBA00022679"/>
    </source>
</evidence>
<accession>A0A443QQ67</accession>
<protein>
    <recommendedName>
        <fullName evidence="3">glutathione transferase</fullName>
        <ecNumber evidence="3">2.5.1.18</ecNumber>
    </recommendedName>
</protein>
<dbReference type="GO" id="GO:0004364">
    <property type="term" value="F:glutathione transferase activity"/>
    <property type="evidence" value="ECO:0007669"/>
    <property type="project" value="UniProtKB-EC"/>
</dbReference>
<dbReference type="EMBL" id="NCKU01004954">
    <property type="protein sequence ID" value="RWS05208.1"/>
    <property type="molecule type" value="Genomic_DNA"/>
</dbReference>
<evidence type="ECO:0000259" key="5">
    <source>
        <dbReference type="PROSITE" id="PS50405"/>
    </source>
</evidence>
<keyword evidence="4 6" id="KW-0808">Transferase</keyword>
<sequence>NSKSDQKCVNLCWDIGTLEEVALPFAFFSISLMITSKIRNTNPKPISIKTTGETEDELIRLDLAEQQLFDLRLQLIRVAFDVASYEKAREDYLKELPDKLQLLSNFLGDRKFILGDKIT</sequence>
<comment type="caution">
    <text evidence="6">The sequence shown here is derived from an EMBL/GenBank/DDBJ whole genome shotgun (WGS) entry which is preliminary data.</text>
</comment>
<feature type="non-terminal residue" evidence="6">
    <location>
        <position position="1"/>
    </location>
</feature>
<evidence type="ECO:0000256" key="3">
    <source>
        <dbReference type="ARBA" id="ARBA00012452"/>
    </source>
</evidence>
<gene>
    <name evidence="6" type="ORF">B4U79_15499</name>
</gene>
<evidence type="ECO:0000256" key="1">
    <source>
        <dbReference type="ARBA" id="ARBA00005861"/>
    </source>
</evidence>
<evidence type="ECO:0000313" key="7">
    <source>
        <dbReference type="Proteomes" id="UP000285301"/>
    </source>
</evidence>
<reference evidence="6 7" key="1">
    <citation type="journal article" date="2018" name="Gigascience">
        <title>Genomes of trombidid mites reveal novel predicted allergens and laterally-transferred genes associated with secondary metabolism.</title>
        <authorList>
            <person name="Dong X."/>
            <person name="Chaisiri K."/>
            <person name="Xia D."/>
            <person name="Armstrong S.D."/>
            <person name="Fang Y."/>
            <person name="Donnelly M.J."/>
            <person name="Kadowaki T."/>
            <person name="McGarry J.W."/>
            <person name="Darby A.C."/>
            <person name="Makepeace B.L."/>
        </authorList>
    </citation>
    <scope>NUCLEOTIDE SEQUENCE [LARGE SCALE GENOMIC DNA]</scope>
    <source>
        <strain evidence="6">UoL-WK</strain>
    </source>
</reference>
<dbReference type="STRING" id="1965070.A0A443QQ67"/>
<dbReference type="FunFam" id="1.20.1050.10:FF:000101">
    <property type="entry name" value="Glutathione S-transferase Mu 4"/>
    <property type="match status" value="1"/>
</dbReference>
<feature type="domain" description="GST C-terminal" evidence="5">
    <location>
        <begin position="54"/>
        <end position="119"/>
    </location>
</feature>
<comment type="similarity">
    <text evidence="1">Belongs to the GST superfamily. Mu family.</text>
</comment>
<evidence type="ECO:0000256" key="2">
    <source>
        <dbReference type="ARBA" id="ARBA00011738"/>
    </source>
</evidence>
<dbReference type="Gene3D" id="1.20.1050.10">
    <property type="match status" value="1"/>
</dbReference>
<dbReference type="InterPro" id="IPR036282">
    <property type="entry name" value="Glutathione-S-Trfase_C_sf"/>
</dbReference>